<dbReference type="RefSeq" id="WP_002581546.1">
    <property type="nucleotide sequence ID" value="NZ_BKBB01000004.1"/>
</dbReference>
<dbReference type="CDD" id="cd05466">
    <property type="entry name" value="PBP2_LTTR_substrate"/>
    <property type="match status" value="1"/>
</dbReference>
<dbReference type="FunFam" id="1.10.10.10:FF:000001">
    <property type="entry name" value="LysR family transcriptional regulator"/>
    <property type="match status" value="1"/>
</dbReference>
<dbReference type="Gene3D" id="1.10.10.10">
    <property type="entry name" value="Winged helix-like DNA-binding domain superfamily/Winged helix DNA-binding domain"/>
    <property type="match status" value="1"/>
</dbReference>
<protein>
    <submittedName>
        <fullName evidence="7">HTH-type transcriptional regulator CynR</fullName>
    </submittedName>
    <submittedName>
        <fullName evidence="6">LysR family transcriptional regulator</fullName>
    </submittedName>
</protein>
<evidence type="ECO:0000256" key="3">
    <source>
        <dbReference type="ARBA" id="ARBA00023125"/>
    </source>
</evidence>
<dbReference type="SUPFAM" id="SSF46785">
    <property type="entry name" value="Winged helix' DNA-binding domain"/>
    <property type="match status" value="1"/>
</dbReference>
<dbReference type="InterPro" id="IPR036390">
    <property type="entry name" value="WH_DNA-bd_sf"/>
</dbReference>
<dbReference type="Pfam" id="PF00126">
    <property type="entry name" value="HTH_1"/>
    <property type="match status" value="1"/>
</dbReference>
<organism evidence="7">
    <name type="scientific">Clostridium butyricum</name>
    <dbReference type="NCBI Taxonomy" id="1492"/>
    <lineage>
        <taxon>Bacteria</taxon>
        <taxon>Bacillati</taxon>
        <taxon>Bacillota</taxon>
        <taxon>Clostridia</taxon>
        <taxon>Eubacteriales</taxon>
        <taxon>Clostridiaceae</taxon>
        <taxon>Clostridium</taxon>
    </lineage>
</organism>
<dbReference type="InterPro" id="IPR000847">
    <property type="entry name" value="LysR_HTH_N"/>
</dbReference>
<gene>
    <name evidence="7" type="primary">cynR_2</name>
    <name evidence="7" type="ORF">CBLFYP62_01726</name>
    <name evidence="6" type="ORF">DRB99_17515</name>
</gene>
<evidence type="ECO:0000256" key="4">
    <source>
        <dbReference type="ARBA" id="ARBA00023163"/>
    </source>
</evidence>
<evidence type="ECO:0000256" key="1">
    <source>
        <dbReference type="ARBA" id="ARBA00009437"/>
    </source>
</evidence>
<dbReference type="AlphaFoldDB" id="A0A6M0UBD5"/>
<evidence type="ECO:0000256" key="2">
    <source>
        <dbReference type="ARBA" id="ARBA00023015"/>
    </source>
</evidence>
<evidence type="ECO:0000313" key="7">
    <source>
        <dbReference type="EMBL" id="VYU21519.1"/>
    </source>
</evidence>
<dbReference type="SUPFAM" id="SSF53850">
    <property type="entry name" value="Periplasmic binding protein-like II"/>
    <property type="match status" value="1"/>
</dbReference>
<keyword evidence="3" id="KW-0238">DNA-binding</keyword>
<evidence type="ECO:0000313" key="6">
    <source>
        <dbReference type="EMBL" id="AXB86723.1"/>
    </source>
</evidence>
<dbReference type="EMBL" id="CACRTU010000016">
    <property type="protein sequence ID" value="VYU21519.1"/>
    <property type="molecule type" value="Genomic_DNA"/>
</dbReference>
<reference evidence="7" key="2">
    <citation type="submission" date="2019-11" db="EMBL/GenBank/DDBJ databases">
        <authorList>
            <person name="Feng L."/>
        </authorList>
    </citation>
    <scope>NUCLEOTIDE SEQUENCE</scope>
    <source>
        <strain evidence="7">CButyricumLFYP62</strain>
    </source>
</reference>
<reference evidence="6" key="1">
    <citation type="submission" date="2018-07" db="EMBL/GenBank/DDBJ databases">
        <title>Complete genome sequence of Clostridium butyricum S-45-5 isolated from human feces.</title>
        <authorList>
            <person name="Chang Y.-H."/>
            <person name="Shin Y."/>
        </authorList>
    </citation>
    <scope>NUCLEOTIDE SEQUENCE [LARGE SCALE GENOMIC DNA]</scope>
    <source>
        <strain evidence="6">S-45-5</strain>
    </source>
</reference>
<name>A0A6M0UBD5_CLOBU</name>
<dbReference type="PANTHER" id="PTHR30126">
    <property type="entry name" value="HTH-TYPE TRANSCRIPTIONAL REGULATOR"/>
    <property type="match status" value="1"/>
</dbReference>
<accession>A0A6M0UBD5</accession>
<keyword evidence="2" id="KW-0805">Transcription regulation</keyword>
<keyword evidence="4" id="KW-0804">Transcription</keyword>
<proteinExistence type="inferred from homology"/>
<dbReference type="InterPro" id="IPR036388">
    <property type="entry name" value="WH-like_DNA-bd_sf"/>
</dbReference>
<dbReference type="GO" id="GO:0003700">
    <property type="term" value="F:DNA-binding transcription factor activity"/>
    <property type="evidence" value="ECO:0007669"/>
    <property type="project" value="InterPro"/>
</dbReference>
<dbReference type="EMBL" id="CP030776">
    <property type="protein sequence ID" value="AXB86723.1"/>
    <property type="molecule type" value="Genomic_DNA"/>
</dbReference>
<sequence length="305" mass="35545">MDIKQMKYFITVADCGSINKAAEELFTSQPNVSKVINLLEKEIGIEIFYRNNKGVRMSEKGEELYDYAQRILKNVDMIMSISNDKYIKKLNISSYPSHMVSRAFCDYYKKNDFHHLKVQFLEGSIEEIIERVKSCISEIGIVYVIEQQKCCFNHTIEHKNMEFIRLDTKKACVYAGKNSSIYGRDSITIEELLNLKFVQSTKDFFSVEQYLEKLYLVNKMENNRFCRVVTTNSDHAMIDLLINTDLCSVGVKFTSDRYSEYDIKPIDINGYEYEIYVGYIKRKGEKLSSEAQGFIKLLSEIIQND</sequence>
<dbReference type="PRINTS" id="PR00039">
    <property type="entry name" value="HTHLYSR"/>
</dbReference>
<feature type="domain" description="HTH lysR-type" evidence="5">
    <location>
        <begin position="1"/>
        <end position="58"/>
    </location>
</feature>
<dbReference type="Gene3D" id="3.40.190.290">
    <property type="match status" value="1"/>
</dbReference>
<dbReference type="PANTHER" id="PTHR30126:SF40">
    <property type="entry name" value="HTH-TYPE TRANSCRIPTIONAL REGULATOR GLTR"/>
    <property type="match status" value="1"/>
</dbReference>
<dbReference type="PROSITE" id="PS50931">
    <property type="entry name" value="HTH_LYSR"/>
    <property type="match status" value="1"/>
</dbReference>
<comment type="similarity">
    <text evidence="1">Belongs to the LysR transcriptional regulatory family.</text>
</comment>
<evidence type="ECO:0000259" key="5">
    <source>
        <dbReference type="PROSITE" id="PS50931"/>
    </source>
</evidence>
<dbReference type="GO" id="GO:0000976">
    <property type="term" value="F:transcription cis-regulatory region binding"/>
    <property type="evidence" value="ECO:0007669"/>
    <property type="project" value="TreeGrafter"/>
</dbReference>